<dbReference type="Gene3D" id="3.40.50.300">
    <property type="entry name" value="P-loop containing nucleotide triphosphate hydrolases"/>
    <property type="match status" value="1"/>
</dbReference>
<evidence type="ECO:0000313" key="3">
    <source>
        <dbReference type="Proteomes" id="UP000712281"/>
    </source>
</evidence>
<protein>
    <submittedName>
        <fullName evidence="2">Uncharacterized protein</fullName>
    </submittedName>
</protein>
<dbReference type="GO" id="GO:0005525">
    <property type="term" value="F:GTP binding"/>
    <property type="evidence" value="ECO:0007669"/>
    <property type="project" value="InterPro"/>
</dbReference>
<dbReference type="EMBL" id="QGKW02001911">
    <property type="protein sequence ID" value="KAF2568250.1"/>
    <property type="molecule type" value="Genomic_DNA"/>
</dbReference>
<dbReference type="Pfam" id="PF00071">
    <property type="entry name" value="Ras"/>
    <property type="match status" value="1"/>
</dbReference>
<name>A0A8S9IE45_BRACR</name>
<dbReference type="Proteomes" id="UP000712281">
    <property type="component" value="Unassembled WGS sequence"/>
</dbReference>
<accession>A0A8S9IE45</accession>
<dbReference type="InterPro" id="IPR027417">
    <property type="entry name" value="P-loop_NTPase"/>
</dbReference>
<sequence length="200" mass="23035">MVYGLTRSSTFENWMNLNAAHSITTVANMLIGNKSDLESIRAVSNEGGRSLRRLKVCFSMETSALDSTNEKTAFEMVIRDIYSSMSRKHSTLTLTKRKSQTDGAQKQLGTPHHNVRDCWKHRSVADFHVSSVIHIIGEEHEERPYWNLMFWKQDTKPEEDMKYKTCTEQILEDHITVGYKLICLQQSHTTLVTVGYTRFS</sequence>
<gene>
    <name evidence="2" type="ORF">F2Q68_00028318</name>
</gene>
<proteinExistence type="predicted"/>
<comment type="caution">
    <text evidence="2">The sequence shown here is derived from an EMBL/GenBank/DDBJ whole genome shotgun (WGS) entry which is preliminary data.</text>
</comment>
<dbReference type="GO" id="GO:0003924">
    <property type="term" value="F:GTPase activity"/>
    <property type="evidence" value="ECO:0007669"/>
    <property type="project" value="InterPro"/>
</dbReference>
<evidence type="ECO:0000313" key="2">
    <source>
        <dbReference type="EMBL" id="KAF2568250.1"/>
    </source>
</evidence>
<dbReference type="PROSITE" id="PS51419">
    <property type="entry name" value="RAB"/>
    <property type="match status" value="1"/>
</dbReference>
<dbReference type="InterPro" id="IPR050209">
    <property type="entry name" value="Rab_GTPases_membrane_traffic"/>
</dbReference>
<organism evidence="2 3">
    <name type="scientific">Brassica cretica</name>
    <name type="common">Mustard</name>
    <dbReference type="NCBI Taxonomy" id="69181"/>
    <lineage>
        <taxon>Eukaryota</taxon>
        <taxon>Viridiplantae</taxon>
        <taxon>Streptophyta</taxon>
        <taxon>Embryophyta</taxon>
        <taxon>Tracheophyta</taxon>
        <taxon>Spermatophyta</taxon>
        <taxon>Magnoliopsida</taxon>
        <taxon>eudicotyledons</taxon>
        <taxon>Gunneridae</taxon>
        <taxon>Pentapetalae</taxon>
        <taxon>rosids</taxon>
        <taxon>malvids</taxon>
        <taxon>Brassicales</taxon>
        <taxon>Brassicaceae</taxon>
        <taxon>Brassiceae</taxon>
        <taxon>Brassica</taxon>
    </lineage>
</organism>
<evidence type="ECO:0000256" key="1">
    <source>
        <dbReference type="SAM" id="MobiDB-lite"/>
    </source>
</evidence>
<dbReference type="InterPro" id="IPR001806">
    <property type="entry name" value="Small_GTPase"/>
</dbReference>
<dbReference type="SMART" id="SM00175">
    <property type="entry name" value="RAB"/>
    <property type="match status" value="1"/>
</dbReference>
<dbReference type="PRINTS" id="PR00449">
    <property type="entry name" value="RASTRNSFRMNG"/>
</dbReference>
<dbReference type="PANTHER" id="PTHR47979">
    <property type="entry name" value="DRAB11-RELATED"/>
    <property type="match status" value="1"/>
</dbReference>
<feature type="region of interest" description="Disordered" evidence="1">
    <location>
        <begin position="92"/>
        <end position="112"/>
    </location>
</feature>
<dbReference type="SUPFAM" id="SSF52540">
    <property type="entry name" value="P-loop containing nucleoside triphosphate hydrolases"/>
    <property type="match status" value="1"/>
</dbReference>
<dbReference type="AlphaFoldDB" id="A0A8S9IE45"/>
<reference evidence="2" key="1">
    <citation type="submission" date="2019-12" db="EMBL/GenBank/DDBJ databases">
        <title>Genome sequencing and annotation of Brassica cretica.</title>
        <authorList>
            <person name="Studholme D.J."/>
            <person name="Sarris P.F."/>
        </authorList>
    </citation>
    <scope>NUCLEOTIDE SEQUENCE</scope>
    <source>
        <strain evidence="2">PFS-001/15</strain>
        <tissue evidence="2">Leaf</tissue>
    </source>
</reference>